<proteinExistence type="predicted"/>
<dbReference type="Proteomes" id="UP001201163">
    <property type="component" value="Unassembled WGS sequence"/>
</dbReference>
<feature type="domain" description="C2H2-type" evidence="2">
    <location>
        <begin position="254"/>
        <end position="282"/>
    </location>
</feature>
<evidence type="ECO:0000256" key="1">
    <source>
        <dbReference type="PROSITE-ProRule" id="PRU00042"/>
    </source>
</evidence>
<organism evidence="3 4">
    <name type="scientific">Lactarius akahatsu</name>
    <dbReference type="NCBI Taxonomy" id="416441"/>
    <lineage>
        <taxon>Eukaryota</taxon>
        <taxon>Fungi</taxon>
        <taxon>Dikarya</taxon>
        <taxon>Basidiomycota</taxon>
        <taxon>Agaricomycotina</taxon>
        <taxon>Agaricomycetes</taxon>
        <taxon>Russulales</taxon>
        <taxon>Russulaceae</taxon>
        <taxon>Lactarius</taxon>
    </lineage>
</organism>
<dbReference type="GO" id="GO:0008270">
    <property type="term" value="F:zinc ion binding"/>
    <property type="evidence" value="ECO:0007669"/>
    <property type="project" value="UniProtKB-KW"/>
</dbReference>
<dbReference type="EMBL" id="JAKELL010000050">
    <property type="protein sequence ID" value="KAH8987001.1"/>
    <property type="molecule type" value="Genomic_DNA"/>
</dbReference>
<protein>
    <recommendedName>
        <fullName evidence="2">C2H2-type domain-containing protein</fullName>
    </recommendedName>
</protein>
<keyword evidence="4" id="KW-1185">Reference proteome</keyword>
<reference evidence="3" key="1">
    <citation type="submission" date="2022-01" db="EMBL/GenBank/DDBJ databases">
        <title>Comparative genomics reveals a dynamic genome evolution in the ectomycorrhizal milk-cap (Lactarius) mushrooms.</title>
        <authorList>
            <consortium name="DOE Joint Genome Institute"/>
            <person name="Lebreton A."/>
            <person name="Tang N."/>
            <person name="Kuo A."/>
            <person name="LaButti K."/>
            <person name="Drula E."/>
            <person name="Barry K."/>
            <person name="Clum A."/>
            <person name="Lipzen A."/>
            <person name="Mousain D."/>
            <person name="Ng V."/>
            <person name="Wang R."/>
            <person name="Wang X."/>
            <person name="Dai Y."/>
            <person name="Henrissat B."/>
            <person name="Grigoriev I.V."/>
            <person name="Guerin-Laguette A."/>
            <person name="Yu F."/>
            <person name="Martin F.M."/>
        </authorList>
    </citation>
    <scope>NUCLEOTIDE SEQUENCE</scope>
    <source>
        <strain evidence="3">QP</strain>
    </source>
</reference>
<sequence length="361" mass="40621">MMDQHHRSSPSRITIQRPSKFSRLGFSTQLWGLVPDANLSIPGNDWNSSPVPSIMQQHRNTSYPPTVHTVYDPLLRHSPNHHPTLSPPSETSVADAWQRPFMALWSLPDIFSGPQAGVGAPDDQFVQVGPMTDWAQRVQRFDSDTLQVDDQTPNESKAFADVVVPNSSGHVCNKTKEAQIPMMPFGAKPLPVDSYPPTSFKKSTSDSTIFFTKLQDANRTPPIYNEGEHQEPPLKLRAPQDQGMGIGKVAKGQYRCSSCWVIFAQRQGLTRHWKDKHGPKNRCEFCKEFTWSQGRRYIYQRHLQEGHPNVVLPSVSATLIARRRGVNVKGWHSHHQHSVVRHTSFVSDSSSVEFASLCGSR</sequence>
<keyword evidence="1" id="KW-0862">Zinc</keyword>
<keyword evidence="1" id="KW-0479">Metal-binding</keyword>
<evidence type="ECO:0000313" key="3">
    <source>
        <dbReference type="EMBL" id="KAH8987001.1"/>
    </source>
</evidence>
<name>A0AAD4LCS0_9AGAM</name>
<evidence type="ECO:0000313" key="4">
    <source>
        <dbReference type="Proteomes" id="UP001201163"/>
    </source>
</evidence>
<dbReference type="PROSITE" id="PS00028">
    <property type="entry name" value="ZINC_FINGER_C2H2_1"/>
    <property type="match status" value="1"/>
</dbReference>
<evidence type="ECO:0000259" key="2">
    <source>
        <dbReference type="PROSITE" id="PS50157"/>
    </source>
</evidence>
<comment type="caution">
    <text evidence="3">The sequence shown here is derived from an EMBL/GenBank/DDBJ whole genome shotgun (WGS) entry which is preliminary data.</text>
</comment>
<gene>
    <name evidence="3" type="ORF">EDB92DRAFT_1203257</name>
</gene>
<dbReference type="PROSITE" id="PS50157">
    <property type="entry name" value="ZINC_FINGER_C2H2_2"/>
    <property type="match status" value="1"/>
</dbReference>
<dbReference type="InterPro" id="IPR013087">
    <property type="entry name" value="Znf_C2H2_type"/>
</dbReference>
<accession>A0AAD4LCS0</accession>
<keyword evidence="1" id="KW-0863">Zinc-finger</keyword>
<dbReference type="AlphaFoldDB" id="A0AAD4LCS0"/>